<dbReference type="OrthoDB" id="2534623at2759"/>
<organism evidence="3 4">
    <name type="scientific">Rhodotorula taiwanensis</name>
    <dbReference type="NCBI Taxonomy" id="741276"/>
    <lineage>
        <taxon>Eukaryota</taxon>
        <taxon>Fungi</taxon>
        <taxon>Dikarya</taxon>
        <taxon>Basidiomycota</taxon>
        <taxon>Pucciniomycotina</taxon>
        <taxon>Microbotryomycetes</taxon>
        <taxon>Sporidiobolales</taxon>
        <taxon>Sporidiobolaceae</taxon>
        <taxon>Rhodotorula</taxon>
    </lineage>
</organism>
<comment type="caution">
    <text evidence="3">The sequence shown here is derived from an EMBL/GenBank/DDBJ whole genome shotgun (WGS) entry which is preliminary data.</text>
</comment>
<dbReference type="AlphaFoldDB" id="A0A2S5BFT9"/>
<protein>
    <submittedName>
        <fullName evidence="3">Uncharacterized protein</fullName>
    </submittedName>
</protein>
<feature type="coiled-coil region" evidence="1">
    <location>
        <begin position="302"/>
        <end position="357"/>
    </location>
</feature>
<dbReference type="EMBL" id="PJQD01000013">
    <property type="protein sequence ID" value="POY75642.1"/>
    <property type="molecule type" value="Genomic_DNA"/>
</dbReference>
<reference evidence="3 4" key="1">
    <citation type="journal article" date="2018" name="Front. Microbiol.">
        <title>Prospects for Fungal Bioremediation of Acidic Radioactive Waste Sites: Characterization and Genome Sequence of Rhodotorula taiwanensis MD1149.</title>
        <authorList>
            <person name="Tkavc R."/>
            <person name="Matrosova V.Y."/>
            <person name="Grichenko O.E."/>
            <person name="Gostincar C."/>
            <person name="Volpe R.P."/>
            <person name="Klimenkova P."/>
            <person name="Gaidamakova E.K."/>
            <person name="Zhou C.E."/>
            <person name="Stewart B.J."/>
            <person name="Lyman M.G."/>
            <person name="Malfatti S.A."/>
            <person name="Rubinfeld B."/>
            <person name="Courtot M."/>
            <person name="Singh J."/>
            <person name="Dalgard C.L."/>
            <person name="Hamilton T."/>
            <person name="Frey K.G."/>
            <person name="Gunde-Cimerman N."/>
            <person name="Dugan L."/>
            <person name="Daly M.J."/>
        </authorList>
    </citation>
    <scope>NUCLEOTIDE SEQUENCE [LARGE SCALE GENOMIC DNA]</scope>
    <source>
        <strain evidence="3 4">MD1149</strain>
    </source>
</reference>
<evidence type="ECO:0000313" key="3">
    <source>
        <dbReference type="EMBL" id="POY75642.1"/>
    </source>
</evidence>
<gene>
    <name evidence="3" type="ORF">BMF94_1264</name>
</gene>
<evidence type="ECO:0000256" key="1">
    <source>
        <dbReference type="SAM" id="Coils"/>
    </source>
</evidence>
<feature type="compositionally biased region" description="Polar residues" evidence="2">
    <location>
        <begin position="287"/>
        <end position="299"/>
    </location>
</feature>
<evidence type="ECO:0000313" key="4">
    <source>
        <dbReference type="Proteomes" id="UP000237144"/>
    </source>
</evidence>
<dbReference type="Proteomes" id="UP000237144">
    <property type="component" value="Unassembled WGS sequence"/>
</dbReference>
<evidence type="ECO:0000256" key="2">
    <source>
        <dbReference type="SAM" id="MobiDB-lite"/>
    </source>
</evidence>
<sequence length="362" mass="40555">MPANASGKPSKFWPSVGSTWDTWTDLLLATQLAGARAGFTSIGKAWHKQSPTKLVIRCTVEKTPQRNETCVAQLLIIKMVDSTRLQGRWFVEKQNIAHLTAAWHIHHTASVGTSTFLKKRSEAAINLEPGTVITGWRDFHTFEGALRSAARREGRFVRVTYDKPYQSFRCVLAAADCPFMIRFEHLAENNSQEPQFRCTNVVHRHTCVSDAFEPTDRFKWRMDFFPSVSLADGELPLHPLPRQSSTQVNRSEADNVLGWYPIRARTDDAPSSSQTSASVDEPRDSKATSSAPVPLTPSTVKLSTYGQRAEEAALEAQAAETEVDAARARLEAAEERLREKNKLVQRWRRKLAQAKAKRGAIL</sequence>
<feature type="region of interest" description="Disordered" evidence="2">
    <location>
        <begin position="264"/>
        <end position="299"/>
    </location>
</feature>
<feature type="compositionally biased region" description="Polar residues" evidence="2">
    <location>
        <begin position="269"/>
        <end position="278"/>
    </location>
</feature>
<keyword evidence="4" id="KW-1185">Reference proteome</keyword>
<proteinExistence type="predicted"/>
<name>A0A2S5BFT9_9BASI</name>
<accession>A0A2S5BFT9</accession>
<keyword evidence="1" id="KW-0175">Coiled coil</keyword>